<dbReference type="GO" id="GO:0050839">
    <property type="term" value="F:cell adhesion molecule binding"/>
    <property type="evidence" value="ECO:0007669"/>
    <property type="project" value="TreeGrafter"/>
</dbReference>
<evidence type="ECO:0000256" key="4">
    <source>
        <dbReference type="ARBA" id="ARBA00023180"/>
    </source>
</evidence>
<gene>
    <name evidence="8" type="ORF">L9F63_015665</name>
</gene>
<evidence type="ECO:0000256" key="5">
    <source>
        <dbReference type="ARBA" id="ARBA00023319"/>
    </source>
</evidence>
<evidence type="ECO:0000313" key="8">
    <source>
        <dbReference type="EMBL" id="KAJ9592669.1"/>
    </source>
</evidence>
<dbReference type="InterPro" id="IPR003598">
    <property type="entry name" value="Ig_sub2"/>
</dbReference>
<keyword evidence="4" id="KW-0325">Glycoprotein</keyword>
<dbReference type="AlphaFoldDB" id="A0AAD8A567"/>
<dbReference type="SMART" id="SM00409">
    <property type="entry name" value="IG"/>
    <property type="match status" value="2"/>
</dbReference>
<dbReference type="InterPro" id="IPR051275">
    <property type="entry name" value="Cell_adhesion_signaling"/>
</dbReference>
<keyword evidence="3" id="KW-1015">Disulfide bond</keyword>
<feature type="non-terminal residue" evidence="8">
    <location>
        <position position="1"/>
    </location>
</feature>
<evidence type="ECO:0000256" key="6">
    <source>
        <dbReference type="SAM" id="Phobius"/>
    </source>
</evidence>
<keyword evidence="5" id="KW-0393">Immunoglobulin domain</keyword>
<reference evidence="8" key="2">
    <citation type="submission" date="2023-05" db="EMBL/GenBank/DDBJ databases">
        <authorList>
            <person name="Fouks B."/>
        </authorList>
    </citation>
    <scope>NUCLEOTIDE SEQUENCE</scope>
    <source>
        <strain evidence="8">Stay&amp;Tobe</strain>
        <tissue evidence="8">Testes</tissue>
    </source>
</reference>
<dbReference type="SUPFAM" id="SSF48726">
    <property type="entry name" value="Immunoglobulin"/>
    <property type="match status" value="2"/>
</dbReference>
<dbReference type="GO" id="GO:0005886">
    <property type="term" value="C:plasma membrane"/>
    <property type="evidence" value="ECO:0007669"/>
    <property type="project" value="TreeGrafter"/>
</dbReference>
<dbReference type="Pfam" id="PF13927">
    <property type="entry name" value="Ig_3"/>
    <property type="match status" value="1"/>
</dbReference>
<evidence type="ECO:0000256" key="2">
    <source>
        <dbReference type="ARBA" id="ARBA00023136"/>
    </source>
</evidence>
<dbReference type="SMART" id="SM00408">
    <property type="entry name" value="IGc2"/>
    <property type="match status" value="1"/>
</dbReference>
<dbReference type="GO" id="GO:0005911">
    <property type="term" value="C:cell-cell junction"/>
    <property type="evidence" value="ECO:0007669"/>
    <property type="project" value="TreeGrafter"/>
</dbReference>
<comment type="caution">
    <text evidence="8">The sequence shown here is derived from an EMBL/GenBank/DDBJ whole genome shotgun (WGS) entry which is preliminary data.</text>
</comment>
<dbReference type="InterPro" id="IPR007110">
    <property type="entry name" value="Ig-like_dom"/>
</dbReference>
<keyword evidence="9" id="KW-1185">Reference proteome</keyword>
<dbReference type="InterPro" id="IPR013098">
    <property type="entry name" value="Ig_I-set"/>
</dbReference>
<dbReference type="InterPro" id="IPR036179">
    <property type="entry name" value="Ig-like_dom_sf"/>
</dbReference>
<comment type="subcellular location">
    <subcellularLocation>
        <location evidence="1">Membrane</location>
        <topology evidence="1">Single-pass type I membrane protein</topology>
    </subcellularLocation>
</comment>
<dbReference type="PROSITE" id="PS50835">
    <property type="entry name" value="IG_LIKE"/>
    <property type="match status" value="1"/>
</dbReference>
<dbReference type="PANTHER" id="PTHR11640:SF154">
    <property type="entry name" value="IRREGULAR CHIASM C-ROUGHEST PROTEIN-LIKE PROTEIN"/>
    <property type="match status" value="1"/>
</dbReference>
<dbReference type="PANTHER" id="PTHR11640">
    <property type="entry name" value="NEPHRIN"/>
    <property type="match status" value="1"/>
</dbReference>
<evidence type="ECO:0000256" key="1">
    <source>
        <dbReference type="ARBA" id="ARBA00004479"/>
    </source>
</evidence>
<feature type="domain" description="Ig-like" evidence="7">
    <location>
        <begin position="2"/>
        <end position="91"/>
    </location>
</feature>
<evidence type="ECO:0000256" key="3">
    <source>
        <dbReference type="ARBA" id="ARBA00023157"/>
    </source>
</evidence>
<sequence>PPQILDVGPERVMTAPLYSQATFSCTAEGNPPPAYQWLQKLPTAQGTVLIRSSNSSLIISNVTYDYKGEYVCKATNVIGKEERIAQSDAISMQVVGAPQVLRQSGGREVVVVRGQDAVLRLVVCADPRPRTAAWEWGSLKLEAGNDFDRYKAEELSQDEREDCYEATLTVKEVDLSDQRNYYLVVENERGKDRHAVHLAVKENFLCAQPVSMATLLSIAAGSVLLLLILVCFTVYAMRREKCCFARRGDFRPSDLESERMKQQGTVES</sequence>
<keyword evidence="2 6" id="KW-0472">Membrane</keyword>
<protein>
    <recommendedName>
        <fullName evidence="7">Ig-like domain-containing protein</fullName>
    </recommendedName>
</protein>
<name>A0AAD8A567_DIPPU</name>
<evidence type="ECO:0000313" key="9">
    <source>
        <dbReference type="Proteomes" id="UP001233999"/>
    </source>
</evidence>
<keyword evidence="6" id="KW-1133">Transmembrane helix</keyword>
<organism evidence="8 9">
    <name type="scientific">Diploptera punctata</name>
    <name type="common">Pacific beetle cockroach</name>
    <dbReference type="NCBI Taxonomy" id="6984"/>
    <lineage>
        <taxon>Eukaryota</taxon>
        <taxon>Metazoa</taxon>
        <taxon>Ecdysozoa</taxon>
        <taxon>Arthropoda</taxon>
        <taxon>Hexapoda</taxon>
        <taxon>Insecta</taxon>
        <taxon>Pterygota</taxon>
        <taxon>Neoptera</taxon>
        <taxon>Polyneoptera</taxon>
        <taxon>Dictyoptera</taxon>
        <taxon>Blattodea</taxon>
        <taxon>Blaberoidea</taxon>
        <taxon>Blaberidae</taxon>
        <taxon>Diplopterinae</taxon>
        <taxon>Diploptera</taxon>
    </lineage>
</organism>
<dbReference type="EMBL" id="JASPKZ010003817">
    <property type="protein sequence ID" value="KAJ9592669.1"/>
    <property type="molecule type" value="Genomic_DNA"/>
</dbReference>
<dbReference type="Proteomes" id="UP001233999">
    <property type="component" value="Unassembled WGS sequence"/>
</dbReference>
<proteinExistence type="predicted"/>
<dbReference type="InterPro" id="IPR013783">
    <property type="entry name" value="Ig-like_fold"/>
</dbReference>
<accession>A0AAD8A567</accession>
<dbReference type="Gene3D" id="2.60.40.10">
    <property type="entry name" value="Immunoglobulins"/>
    <property type="match status" value="2"/>
</dbReference>
<feature type="non-terminal residue" evidence="8">
    <location>
        <position position="268"/>
    </location>
</feature>
<dbReference type="InterPro" id="IPR003599">
    <property type="entry name" value="Ig_sub"/>
</dbReference>
<keyword evidence="6" id="KW-0812">Transmembrane</keyword>
<evidence type="ECO:0000259" key="7">
    <source>
        <dbReference type="PROSITE" id="PS50835"/>
    </source>
</evidence>
<dbReference type="GO" id="GO:0098609">
    <property type="term" value="P:cell-cell adhesion"/>
    <property type="evidence" value="ECO:0007669"/>
    <property type="project" value="TreeGrafter"/>
</dbReference>
<dbReference type="Pfam" id="PF07679">
    <property type="entry name" value="I-set"/>
    <property type="match status" value="1"/>
</dbReference>
<reference evidence="8" key="1">
    <citation type="journal article" date="2023" name="IScience">
        <title>Live-bearing cockroach genome reveals convergent evolutionary mechanisms linked to viviparity in insects and beyond.</title>
        <authorList>
            <person name="Fouks B."/>
            <person name="Harrison M.C."/>
            <person name="Mikhailova A.A."/>
            <person name="Marchal E."/>
            <person name="English S."/>
            <person name="Carruthers M."/>
            <person name="Jennings E.C."/>
            <person name="Chiamaka E.L."/>
            <person name="Frigard R.A."/>
            <person name="Pippel M."/>
            <person name="Attardo G.M."/>
            <person name="Benoit J.B."/>
            <person name="Bornberg-Bauer E."/>
            <person name="Tobe S.S."/>
        </authorList>
    </citation>
    <scope>NUCLEOTIDE SEQUENCE</scope>
    <source>
        <strain evidence="8">Stay&amp;Tobe</strain>
    </source>
</reference>
<feature type="transmembrane region" description="Helical" evidence="6">
    <location>
        <begin position="215"/>
        <end position="237"/>
    </location>
</feature>